<protein>
    <submittedName>
        <fullName evidence="2">DUF3667 domain-containing protein</fullName>
    </submittedName>
</protein>
<gene>
    <name evidence="2" type="ORF">Q0590_11565</name>
</gene>
<dbReference type="RefSeq" id="WP_302037700.1">
    <property type="nucleotide sequence ID" value="NZ_JAUKPO010000005.1"/>
</dbReference>
<evidence type="ECO:0000313" key="3">
    <source>
        <dbReference type="Proteomes" id="UP001168528"/>
    </source>
</evidence>
<accession>A0ABT8R465</accession>
<evidence type="ECO:0000313" key="2">
    <source>
        <dbReference type="EMBL" id="MDO1446896.1"/>
    </source>
</evidence>
<feature type="transmembrane region" description="Helical" evidence="1">
    <location>
        <begin position="216"/>
        <end position="235"/>
    </location>
</feature>
<feature type="transmembrane region" description="Helical" evidence="1">
    <location>
        <begin position="274"/>
        <end position="295"/>
    </location>
</feature>
<feature type="transmembrane region" description="Helical" evidence="1">
    <location>
        <begin position="242"/>
        <end position="262"/>
    </location>
</feature>
<keyword evidence="1" id="KW-0812">Transmembrane</keyword>
<feature type="transmembrane region" description="Helical" evidence="1">
    <location>
        <begin position="87"/>
        <end position="105"/>
    </location>
</feature>
<dbReference type="InterPro" id="IPR022134">
    <property type="entry name" value="DUF3667"/>
</dbReference>
<evidence type="ECO:0000256" key="1">
    <source>
        <dbReference type="SAM" id="Phobius"/>
    </source>
</evidence>
<dbReference type="EMBL" id="JAUKPO010000005">
    <property type="protein sequence ID" value="MDO1446896.1"/>
    <property type="molecule type" value="Genomic_DNA"/>
</dbReference>
<dbReference type="Pfam" id="PF12412">
    <property type="entry name" value="DUF3667"/>
    <property type="match status" value="1"/>
</dbReference>
<comment type="caution">
    <text evidence="2">The sequence shown here is derived from an EMBL/GenBank/DDBJ whole genome shotgun (WGS) entry which is preliminary data.</text>
</comment>
<proteinExistence type="predicted"/>
<keyword evidence="1" id="KW-0472">Membrane</keyword>
<dbReference type="Proteomes" id="UP001168528">
    <property type="component" value="Unassembled WGS sequence"/>
</dbReference>
<sequence>MRTFYRKKSNCQNCQYPLLDNYNFCPHCGQDNSDKLVPFSTLVSEFFSNLIGYDSKLAKSVKPFLWKPGYLTNEFIAGRRASYIHPLRLYFVISFFYFFALTLAYKQTTDTASANSKEQTSPATDVDVDDLPTGVNITTNPDSLRRDNREEIDIFGKSFSIDFLKDKRTTDPQVVDSLGWKQTAINRYMAHQVIKFARADSQSIGAYFREYLLNKASLLMFFMLPIFALLLKLFYLRRKRYYVEHLTFSLHIHAFAFLVLLLMMGVEKIWSNDWIGTIAFLGILVYGVVAARNVYRQSWTKTVFKGFLLFIPYTICVSLITTIAIIIAGLIY</sequence>
<name>A0ABT8R465_9BACT</name>
<keyword evidence="1" id="KW-1133">Transmembrane helix</keyword>
<feature type="transmembrane region" description="Helical" evidence="1">
    <location>
        <begin position="307"/>
        <end position="331"/>
    </location>
</feature>
<reference evidence="2" key="1">
    <citation type="submission" date="2023-07" db="EMBL/GenBank/DDBJ databases">
        <title>The genome sequence of Rhodocytophaga aerolata KACC 12507.</title>
        <authorList>
            <person name="Zhang X."/>
        </authorList>
    </citation>
    <scope>NUCLEOTIDE SEQUENCE</scope>
    <source>
        <strain evidence="2">KACC 12507</strain>
    </source>
</reference>
<keyword evidence="3" id="KW-1185">Reference proteome</keyword>
<organism evidence="2 3">
    <name type="scientific">Rhodocytophaga aerolata</name>
    <dbReference type="NCBI Taxonomy" id="455078"/>
    <lineage>
        <taxon>Bacteria</taxon>
        <taxon>Pseudomonadati</taxon>
        <taxon>Bacteroidota</taxon>
        <taxon>Cytophagia</taxon>
        <taxon>Cytophagales</taxon>
        <taxon>Rhodocytophagaceae</taxon>
        <taxon>Rhodocytophaga</taxon>
    </lineage>
</organism>